<evidence type="ECO:0000313" key="2">
    <source>
        <dbReference type="Proteomes" id="UP000765509"/>
    </source>
</evidence>
<comment type="caution">
    <text evidence="1">The sequence shown here is derived from an EMBL/GenBank/DDBJ whole genome shotgun (WGS) entry which is preliminary data.</text>
</comment>
<accession>A0A9Q3BS08</accession>
<evidence type="ECO:0008006" key="3">
    <source>
        <dbReference type="Google" id="ProtNLM"/>
    </source>
</evidence>
<evidence type="ECO:0000313" key="1">
    <source>
        <dbReference type="EMBL" id="MBW0470419.1"/>
    </source>
</evidence>
<name>A0A9Q3BS08_9BASI</name>
<dbReference type="EMBL" id="AVOT02002454">
    <property type="protein sequence ID" value="MBW0470419.1"/>
    <property type="molecule type" value="Genomic_DNA"/>
</dbReference>
<organism evidence="1 2">
    <name type="scientific">Austropuccinia psidii MF-1</name>
    <dbReference type="NCBI Taxonomy" id="1389203"/>
    <lineage>
        <taxon>Eukaryota</taxon>
        <taxon>Fungi</taxon>
        <taxon>Dikarya</taxon>
        <taxon>Basidiomycota</taxon>
        <taxon>Pucciniomycotina</taxon>
        <taxon>Pucciniomycetes</taxon>
        <taxon>Pucciniales</taxon>
        <taxon>Sphaerophragmiaceae</taxon>
        <taxon>Austropuccinia</taxon>
    </lineage>
</organism>
<reference evidence="1" key="1">
    <citation type="submission" date="2021-03" db="EMBL/GenBank/DDBJ databases">
        <title>Draft genome sequence of rust myrtle Austropuccinia psidii MF-1, a brazilian biotype.</title>
        <authorList>
            <person name="Quecine M.C."/>
            <person name="Pachon D.M.R."/>
            <person name="Bonatelli M.L."/>
            <person name="Correr F.H."/>
            <person name="Franceschini L.M."/>
            <person name="Leite T.F."/>
            <person name="Margarido G.R.A."/>
            <person name="Almeida C.A."/>
            <person name="Ferrarezi J.A."/>
            <person name="Labate C.A."/>
        </authorList>
    </citation>
    <scope>NUCLEOTIDE SEQUENCE</scope>
    <source>
        <strain evidence="1">MF-1</strain>
    </source>
</reference>
<dbReference type="Proteomes" id="UP000765509">
    <property type="component" value="Unassembled WGS sequence"/>
</dbReference>
<keyword evidence="2" id="KW-1185">Reference proteome</keyword>
<sequence>MENSQSVKTPCNSNLLKELEVIGDPISIKSNQQAIGSLNYLAQHTRPDISYTVNALSRYATHPMARHWVEPKHLLCYLHGSSGLCLHYSTEDTHTYDGLVGWADADCANN</sequence>
<protein>
    <recommendedName>
        <fullName evidence="3">Reverse transcriptase Ty1/copia-type domain-containing protein</fullName>
    </recommendedName>
</protein>
<dbReference type="PANTHER" id="PTHR11439:SF486">
    <property type="entry name" value="RLK (RECEPTOR-LIKE KINASE) PROTEIN, PUTATIVE-RELATED"/>
    <property type="match status" value="1"/>
</dbReference>
<gene>
    <name evidence="1" type="ORF">O181_010134</name>
</gene>
<dbReference type="OrthoDB" id="3344688at2759"/>
<dbReference type="PANTHER" id="PTHR11439">
    <property type="entry name" value="GAG-POL-RELATED RETROTRANSPOSON"/>
    <property type="match status" value="1"/>
</dbReference>
<dbReference type="AlphaFoldDB" id="A0A9Q3BS08"/>
<proteinExistence type="predicted"/>